<feature type="non-terminal residue" evidence="3">
    <location>
        <position position="203"/>
    </location>
</feature>
<evidence type="ECO:0000313" key="4">
    <source>
        <dbReference type="Proteomes" id="UP000193067"/>
    </source>
</evidence>
<dbReference type="Pfam" id="PF17921">
    <property type="entry name" value="Integrase_H2C2"/>
    <property type="match status" value="1"/>
</dbReference>
<dbReference type="InterPro" id="IPR041588">
    <property type="entry name" value="Integrase_H2C2"/>
</dbReference>
<feature type="domain" description="Integrase zinc-binding" evidence="2">
    <location>
        <begin position="170"/>
        <end position="202"/>
    </location>
</feature>
<sequence length="203" mass="22897">MLPQKKKTGTHHALPAESGRPETAREFAKRIRRVVLHPPREQRQEGAGESQQALPEPKQIIPDPETEHREQTPVLNEEQTAQRPEGANTPGLEPRQTEQGSLLDHVASASDGIHLESAIKGRFKEDPFFEPILANPRQYKNFVVKDGLVYLRDCGRELICIPHVLVDGRNVREIVITHAHSLLAHLGAAKTVNLLRDHVWWKS</sequence>
<dbReference type="AlphaFoldDB" id="A0A1Y2IIS9"/>
<gene>
    <name evidence="3" type="ORF">PYCCODRAFT_1370133</name>
</gene>
<protein>
    <recommendedName>
        <fullName evidence="2">Integrase zinc-binding domain-containing protein</fullName>
    </recommendedName>
</protein>
<keyword evidence="4" id="KW-1185">Reference proteome</keyword>
<dbReference type="EMBL" id="KZ084114">
    <property type="protein sequence ID" value="OSD01086.1"/>
    <property type="molecule type" value="Genomic_DNA"/>
</dbReference>
<evidence type="ECO:0000259" key="2">
    <source>
        <dbReference type="Pfam" id="PF17921"/>
    </source>
</evidence>
<evidence type="ECO:0000313" key="3">
    <source>
        <dbReference type="EMBL" id="OSD01086.1"/>
    </source>
</evidence>
<feature type="compositionally biased region" description="Basic residues" evidence="1">
    <location>
        <begin position="1"/>
        <end position="10"/>
    </location>
</feature>
<feature type="compositionally biased region" description="Polar residues" evidence="1">
    <location>
        <begin position="73"/>
        <end position="82"/>
    </location>
</feature>
<reference evidence="3 4" key="1">
    <citation type="journal article" date="2015" name="Biotechnol. Biofuels">
        <title>Enhanced degradation of softwood versus hardwood by the white-rot fungus Pycnoporus coccineus.</title>
        <authorList>
            <person name="Couturier M."/>
            <person name="Navarro D."/>
            <person name="Chevret D."/>
            <person name="Henrissat B."/>
            <person name="Piumi F."/>
            <person name="Ruiz-Duenas F.J."/>
            <person name="Martinez A.T."/>
            <person name="Grigoriev I.V."/>
            <person name="Riley R."/>
            <person name="Lipzen A."/>
            <person name="Berrin J.G."/>
            <person name="Master E.R."/>
            <person name="Rosso M.N."/>
        </authorList>
    </citation>
    <scope>NUCLEOTIDE SEQUENCE [LARGE SCALE GENOMIC DNA]</scope>
    <source>
        <strain evidence="3 4">BRFM310</strain>
    </source>
</reference>
<name>A0A1Y2IIS9_TRAC3</name>
<proteinExistence type="predicted"/>
<dbReference type="OrthoDB" id="3249394at2759"/>
<feature type="compositionally biased region" description="Basic and acidic residues" evidence="1">
    <location>
        <begin position="19"/>
        <end position="29"/>
    </location>
</feature>
<organism evidence="3 4">
    <name type="scientific">Trametes coccinea (strain BRFM310)</name>
    <name type="common">Pycnoporus coccineus</name>
    <dbReference type="NCBI Taxonomy" id="1353009"/>
    <lineage>
        <taxon>Eukaryota</taxon>
        <taxon>Fungi</taxon>
        <taxon>Dikarya</taxon>
        <taxon>Basidiomycota</taxon>
        <taxon>Agaricomycotina</taxon>
        <taxon>Agaricomycetes</taxon>
        <taxon>Polyporales</taxon>
        <taxon>Polyporaceae</taxon>
        <taxon>Trametes</taxon>
    </lineage>
</organism>
<dbReference type="STRING" id="1353009.A0A1Y2IIS9"/>
<feature type="region of interest" description="Disordered" evidence="1">
    <location>
        <begin position="1"/>
        <end position="99"/>
    </location>
</feature>
<dbReference type="Gene3D" id="1.10.340.70">
    <property type="match status" value="1"/>
</dbReference>
<evidence type="ECO:0000256" key="1">
    <source>
        <dbReference type="SAM" id="MobiDB-lite"/>
    </source>
</evidence>
<accession>A0A1Y2IIS9</accession>
<dbReference type="Proteomes" id="UP000193067">
    <property type="component" value="Unassembled WGS sequence"/>
</dbReference>